<gene>
    <name evidence="3" type="ORF">LF1_03530</name>
</gene>
<evidence type="ECO:0000256" key="2">
    <source>
        <dbReference type="SAM" id="Phobius"/>
    </source>
</evidence>
<protein>
    <recommendedName>
        <fullName evidence="5">Squalene cyclase C-terminal domain-containing protein</fullName>
    </recommendedName>
</protein>
<dbReference type="InterPro" id="IPR008930">
    <property type="entry name" value="Terpenoid_cyclase/PrenylTrfase"/>
</dbReference>
<reference evidence="3 4" key="1">
    <citation type="submission" date="2019-08" db="EMBL/GenBank/DDBJ databases">
        <title>Deep-cultivation of Planctomycetes and their phenomic and genomic characterization uncovers novel biology.</title>
        <authorList>
            <person name="Wiegand S."/>
            <person name="Jogler M."/>
            <person name="Boedeker C."/>
            <person name="Pinto D."/>
            <person name="Vollmers J."/>
            <person name="Rivas-Marin E."/>
            <person name="Kohn T."/>
            <person name="Peeters S.H."/>
            <person name="Heuer A."/>
            <person name="Rast P."/>
            <person name="Oberbeckmann S."/>
            <person name="Bunk B."/>
            <person name="Jeske O."/>
            <person name="Meyerdierks A."/>
            <person name="Storesund J.E."/>
            <person name="Kallscheuer N."/>
            <person name="Luecker S."/>
            <person name="Lage O.M."/>
            <person name="Pohl T."/>
            <person name="Merkel B.J."/>
            <person name="Hornburger P."/>
            <person name="Mueller R.-W."/>
            <person name="Bruemmer F."/>
            <person name="Labrenz M."/>
            <person name="Spormann A.M."/>
            <person name="Op Den Camp H."/>
            <person name="Overmann J."/>
            <person name="Amann R."/>
            <person name="Jetten M.S.M."/>
            <person name="Mascher T."/>
            <person name="Medema M.H."/>
            <person name="Devos D.P."/>
            <person name="Kaster A.-K."/>
            <person name="Ovreas L."/>
            <person name="Rohde M."/>
            <person name="Galperin M.Y."/>
            <person name="Jogler C."/>
        </authorList>
    </citation>
    <scope>NUCLEOTIDE SEQUENCE [LARGE SCALE GENOMIC DNA]</scope>
    <source>
        <strain evidence="3 4">LF1</strain>
    </source>
</reference>
<evidence type="ECO:0000313" key="4">
    <source>
        <dbReference type="Proteomes" id="UP000322699"/>
    </source>
</evidence>
<accession>A0A5B1CEH3</accession>
<evidence type="ECO:0000313" key="3">
    <source>
        <dbReference type="EMBL" id="KAA1257863.1"/>
    </source>
</evidence>
<feature type="region of interest" description="Disordered" evidence="1">
    <location>
        <begin position="1"/>
        <end position="58"/>
    </location>
</feature>
<keyword evidence="2" id="KW-0812">Transmembrane</keyword>
<dbReference type="RefSeq" id="WP_068261600.1">
    <property type="nucleotide sequence ID" value="NZ_LWSK01000026.1"/>
</dbReference>
<proteinExistence type="predicted"/>
<dbReference type="OrthoDB" id="238862at2"/>
<sequence length="544" mass="59108">MKAPKIGTTSTTATNPVISLPPKQVSEKAARWSGTENLPELVEESGSQATPDDLKTSQRPSGFPAFLVSTIFHTALLILLALLGMPSQSERGLLLTARRGEAANVLSLQQIDLETQDLNESSDDAATDVVSIEIAPRVVESASLKPSPVVTDTSVVPIDDALAALSGGSGESTSLIQIATGGGLAGRSPEKRKQLAMANGGSIASENAVDMALDYLSRHQRRDGSWSFDLKLDPCGGKCRNNKKAGEDPTPPTAATGLAVLAFLGAGHTHTGNGPYADQVRRGLYYLRSVAKESEQGLDWQTGSMYGHGIAMMAVGEAMAMTTDGDPKNHEFYDLMYGATSFTCNAQHRSGSWGYYPQSPGDLTLTGWQVLSLIGARRNHIRLHTNTLADAKEFTLSTREDDRFWFGYKGPPGEPTTTAVGLTLMLYLGEPPGRSRMMEALSELAQRGPTLTNIYHDYYGTLALHHSRHSFQGKHDWEKWNGVLRDHLVQTQEKTGHEKGSWHFDDRWGNVGGRIYTTAMCALTLQAYYRYEPLYGPANSFQLD</sequence>
<feature type="transmembrane region" description="Helical" evidence="2">
    <location>
        <begin position="65"/>
        <end position="85"/>
    </location>
</feature>
<comment type="caution">
    <text evidence="3">The sequence shown here is derived from an EMBL/GenBank/DDBJ whole genome shotgun (WGS) entry which is preliminary data.</text>
</comment>
<dbReference type="Proteomes" id="UP000322699">
    <property type="component" value="Unassembled WGS sequence"/>
</dbReference>
<dbReference type="SUPFAM" id="SSF48239">
    <property type="entry name" value="Terpenoid cyclases/Protein prenyltransferases"/>
    <property type="match status" value="1"/>
</dbReference>
<evidence type="ECO:0000256" key="1">
    <source>
        <dbReference type="SAM" id="MobiDB-lite"/>
    </source>
</evidence>
<keyword evidence="2" id="KW-0472">Membrane</keyword>
<feature type="compositionally biased region" description="Polar residues" evidence="1">
    <location>
        <begin position="7"/>
        <end position="17"/>
    </location>
</feature>
<dbReference type="AlphaFoldDB" id="A0A5B1CEH3"/>
<evidence type="ECO:0008006" key="5">
    <source>
        <dbReference type="Google" id="ProtNLM"/>
    </source>
</evidence>
<dbReference type="Gene3D" id="1.50.10.20">
    <property type="match status" value="2"/>
</dbReference>
<dbReference type="EMBL" id="VRLW01000001">
    <property type="protein sequence ID" value="KAA1257863.1"/>
    <property type="molecule type" value="Genomic_DNA"/>
</dbReference>
<name>A0A5B1CEH3_9BACT</name>
<keyword evidence="4" id="KW-1185">Reference proteome</keyword>
<keyword evidence="2" id="KW-1133">Transmembrane helix</keyword>
<organism evidence="3 4">
    <name type="scientific">Rubripirellula obstinata</name>
    <dbReference type="NCBI Taxonomy" id="406547"/>
    <lineage>
        <taxon>Bacteria</taxon>
        <taxon>Pseudomonadati</taxon>
        <taxon>Planctomycetota</taxon>
        <taxon>Planctomycetia</taxon>
        <taxon>Pirellulales</taxon>
        <taxon>Pirellulaceae</taxon>
        <taxon>Rubripirellula</taxon>
    </lineage>
</organism>